<dbReference type="OrthoDB" id="9785474at2"/>
<evidence type="ECO:0000313" key="5">
    <source>
        <dbReference type="EMBL" id="RNB90484.1"/>
    </source>
</evidence>
<proteinExistence type="inferred from homology"/>
<comment type="similarity">
    <text evidence="1">Belongs to the hemerythrin family.</text>
</comment>
<name>A0A3M8DR86_9BACL</name>
<dbReference type="EMBL" id="RHHQ01000007">
    <property type="protein sequence ID" value="RNB90484.1"/>
    <property type="molecule type" value="Genomic_DNA"/>
</dbReference>
<keyword evidence="6" id="KW-1185">Reference proteome</keyword>
<protein>
    <submittedName>
        <fullName evidence="5">Hemerythrin domain-containing protein</fullName>
    </submittedName>
</protein>
<evidence type="ECO:0000259" key="4">
    <source>
        <dbReference type="Pfam" id="PF01814"/>
    </source>
</evidence>
<feature type="domain" description="Hemerythrin-like" evidence="4">
    <location>
        <begin position="39"/>
        <end position="157"/>
    </location>
</feature>
<dbReference type="Proteomes" id="UP000271031">
    <property type="component" value="Unassembled WGS sequence"/>
</dbReference>
<sequence>MANGFARSKQEQTDWQPANADEYKQVLSIISPQLYPYVTEHAELSTLMDEVREGFDRDVYRTALDAIGEELEHHFRYEEEFILSKLANHIPTEEAGPIKKLKSEHQIIRDRHAEVSKLLGESPSEESDKELMQKMNLLAYLLKKHIEKEDHYFFPLVSLVLTEAEKDQIAVEIAAENRHSDK</sequence>
<dbReference type="AlphaFoldDB" id="A0A3M8DR86"/>
<evidence type="ECO:0000256" key="1">
    <source>
        <dbReference type="ARBA" id="ARBA00010587"/>
    </source>
</evidence>
<dbReference type="SUPFAM" id="SSF47188">
    <property type="entry name" value="Hemerythrin-like"/>
    <property type="match status" value="1"/>
</dbReference>
<dbReference type="GO" id="GO:0005886">
    <property type="term" value="C:plasma membrane"/>
    <property type="evidence" value="ECO:0007669"/>
    <property type="project" value="TreeGrafter"/>
</dbReference>
<dbReference type="PANTHER" id="PTHR39966:SF1">
    <property type="entry name" value="HEMERYTHRIN-LIKE DOMAIN-CONTAINING PROTEIN"/>
    <property type="match status" value="1"/>
</dbReference>
<accession>A0A3M8DR86</accession>
<dbReference type="Pfam" id="PF01814">
    <property type="entry name" value="Hemerythrin"/>
    <property type="match status" value="1"/>
</dbReference>
<keyword evidence="3" id="KW-0408">Iron</keyword>
<dbReference type="PANTHER" id="PTHR39966">
    <property type="entry name" value="BLL2471 PROTEIN-RELATED"/>
    <property type="match status" value="1"/>
</dbReference>
<dbReference type="InterPro" id="IPR012312">
    <property type="entry name" value="Hemerythrin-like"/>
</dbReference>
<reference evidence="5 6" key="1">
    <citation type="submission" date="2018-10" db="EMBL/GenBank/DDBJ databases">
        <title>Phylogenomics of Brevibacillus.</title>
        <authorList>
            <person name="Dunlap C."/>
        </authorList>
    </citation>
    <scope>NUCLEOTIDE SEQUENCE [LARGE SCALE GENOMIC DNA]</scope>
    <source>
        <strain evidence="5 6">JCM 15716</strain>
    </source>
</reference>
<dbReference type="GO" id="GO:0046872">
    <property type="term" value="F:metal ion binding"/>
    <property type="evidence" value="ECO:0007669"/>
    <property type="project" value="UniProtKB-KW"/>
</dbReference>
<dbReference type="Gene3D" id="1.20.120.520">
    <property type="entry name" value="nmb1532 protein domain like"/>
    <property type="match status" value="1"/>
</dbReference>
<evidence type="ECO:0000313" key="6">
    <source>
        <dbReference type="Proteomes" id="UP000271031"/>
    </source>
</evidence>
<evidence type="ECO:0000256" key="2">
    <source>
        <dbReference type="ARBA" id="ARBA00022723"/>
    </source>
</evidence>
<organism evidence="5 6">
    <name type="scientific">Brevibacillus fluminis</name>
    <dbReference type="NCBI Taxonomy" id="511487"/>
    <lineage>
        <taxon>Bacteria</taxon>
        <taxon>Bacillati</taxon>
        <taxon>Bacillota</taxon>
        <taxon>Bacilli</taxon>
        <taxon>Bacillales</taxon>
        <taxon>Paenibacillaceae</taxon>
        <taxon>Brevibacillus</taxon>
    </lineage>
</organism>
<evidence type="ECO:0000256" key="3">
    <source>
        <dbReference type="ARBA" id="ARBA00023004"/>
    </source>
</evidence>
<dbReference type="InterPro" id="IPR035938">
    <property type="entry name" value="Hemerythrin-like_sf"/>
</dbReference>
<gene>
    <name evidence="5" type="ORF">EDM56_08225</name>
</gene>
<dbReference type="RefSeq" id="WP_122917410.1">
    <property type="nucleotide sequence ID" value="NZ_RHHQ01000007.1"/>
</dbReference>
<comment type="caution">
    <text evidence="5">The sequence shown here is derived from an EMBL/GenBank/DDBJ whole genome shotgun (WGS) entry which is preliminary data.</text>
</comment>
<keyword evidence="2" id="KW-0479">Metal-binding</keyword>